<dbReference type="EMBL" id="JANGBQ010000009">
    <property type="protein sequence ID" value="MCQ5082797.1"/>
    <property type="molecule type" value="Genomic_DNA"/>
</dbReference>
<dbReference type="RefSeq" id="WP_237958374.1">
    <property type="nucleotide sequence ID" value="NZ_JAKNES010000021.1"/>
</dbReference>
<protein>
    <submittedName>
        <fullName evidence="1">Uncharacterized protein</fullName>
    </submittedName>
</protein>
<comment type="caution">
    <text evidence="1">The sequence shown here is derived from an EMBL/GenBank/DDBJ whole genome shotgun (WGS) entry which is preliminary data.</text>
</comment>
<name>A0AAJ1CG83_9BACT</name>
<evidence type="ECO:0000313" key="1">
    <source>
        <dbReference type="EMBL" id="MCQ5082797.1"/>
    </source>
</evidence>
<dbReference type="AlphaFoldDB" id="A0AAJ1CG83"/>
<gene>
    <name evidence="1" type="ORF">NE651_07815</name>
</gene>
<organism evidence="1 2">
    <name type="scientific">Alistipes onderdonkii</name>
    <dbReference type="NCBI Taxonomy" id="328813"/>
    <lineage>
        <taxon>Bacteria</taxon>
        <taxon>Pseudomonadati</taxon>
        <taxon>Bacteroidota</taxon>
        <taxon>Bacteroidia</taxon>
        <taxon>Bacteroidales</taxon>
        <taxon>Rikenellaceae</taxon>
        <taxon>Alistipes</taxon>
    </lineage>
</organism>
<proteinExistence type="predicted"/>
<accession>A0AAJ1CG83</accession>
<dbReference type="Proteomes" id="UP001205035">
    <property type="component" value="Unassembled WGS sequence"/>
</dbReference>
<evidence type="ECO:0000313" key="2">
    <source>
        <dbReference type="Proteomes" id="UP001205035"/>
    </source>
</evidence>
<reference evidence="1" key="1">
    <citation type="submission" date="2022-06" db="EMBL/GenBank/DDBJ databases">
        <title>Isolation of gut microbiota from human fecal samples.</title>
        <authorList>
            <person name="Pamer E.G."/>
            <person name="Barat B."/>
            <person name="Waligurski E."/>
            <person name="Medina S."/>
            <person name="Paddock L."/>
            <person name="Mostad J."/>
        </authorList>
    </citation>
    <scope>NUCLEOTIDE SEQUENCE</scope>
    <source>
        <strain evidence="1">DFI.6.22</strain>
    </source>
</reference>
<sequence length="107" mass="12101">MQNKPIRPGYVPVTIELPAALAEEFQRKNYDWSPVVRLLLHEFTPGDIAETLLILYFEFTQQLAIAPADLSLSGSELRKHLCTIQNLYQAMRSLENSGQIATPIEES</sequence>